<gene>
    <name evidence="1" type="ORF">Vadar_014807</name>
</gene>
<name>A0ACB7Z4L6_9ERIC</name>
<dbReference type="EMBL" id="CM037154">
    <property type="protein sequence ID" value="KAH7860551.1"/>
    <property type="molecule type" value="Genomic_DNA"/>
</dbReference>
<dbReference type="Proteomes" id="UP000828048">
    <property type="component" value="Chromosome 4"/>
</dbReference>
<sequence>MATNLQKHPLGKRPAVAVTIAGENRGASMQLGSELAKKGRDSSYLPGLRWRKKLPVKEVKRFKNWRRPGIKSYVNSNVQGLKPLTFNSSITERDPGVELALS</sequence>
<accession>A0ACB7Z4L6</accession>
<proteinExistence type="predicted"/>
<evidence type="ECO:0000313" key="1">
    <source>
        <dbReference type="EMBL" id="KAH7860551.1"/>
    </source>
</evidence>
<protein>
    <submittedName>
        <fullName evidence="1">Uncharacterized protein</fullName>
    </submittedName>
</protein>
<reference evidence="1 2" key="1">
    <citation type="journal article" date="2021" name="Hortic Res">
        <title>High-quality reference genome and annotation aids understanding of berry development for evergreen blueberry (Vaccinium darrowii).</title>
        <authorList>
            <person name="Yu J."/>
            <person name="Hulse-Kemp A.M."/>
            <person name="Babiker E."/>
            <person name="Staton M."/>
        </authorList>
    </citation>
    <scope>NUCLEOTIDE SEQUENCE [LARGE SCALE GENOMIC DNA]</scope>
    <source>
        <strain evidence="2">cv. NJ 8807/NJ 8810</strain>
        <tissue evidence="1">Young leaf</tissue>
    </source>
</reference>
<keyword evidence="2" id="KW-1185">Reference proteome</keyword>
<evidence type="ECO:0000313" key="2">
    <source>
        <dbReference type="Proteomes" id="UP000828048"/>
    </source>
</evidence>
<organism evidence="1 2">
    <name type="scientific">Vaccinium darrowii</name>
    <dbReference type="NCBI Taxonomy" id="229202"/>
    <lineage>
        <taxon>Eukaryota</taxon>
        <taxon>Viridiplantae</taxon>
        <taxon>Streptophyta</taxon>
        <taxon>Embryophyta</taxon>
        <taxon>Tracheophyta</taxon>
        <taxon>Spermatophyta</taxon>
        <taxon>Magnoliopsida</taxon>
        <taxon>eudicotyledons</taxon>
        <taxon>Gunneridae</taxon>
        <taxon>Pentapetalae</taxon>
        <taxon>asterids</taxon>
        <taxon>Ericales</taxon>
        <taxon>Ericaceae</taxon>
        <taxon>Vaccinioideae</taxon>
        <taxon>Vaccinieae</taxon>
        <taxon>Vaccinium</taxon>
    </lineage>
</organism>
<comment type="caution">
    <text evidence="1">The sequence shown here is derived from an EMBL/GenBank/DDBJ whole genome shotgun (WGS) entry which is preliminary data.</text>
</comment>